<gene>
    <name evidence="3" type="ORF">LOTGIDRAFT_176341</name>
</gene>
<name>V4B2W2_LOTGI</name>
<protein>
    <recommendedName>
        <fullName evidence="2">Phosphoribulokinase/uridine kinase domain-containing protein</fullName>
    </recommendedName>
</protein>
<dbReference type="GO" id="GO:0016301">
    <property type="term" value="F:kinase activity"/>
    <property type="evidence" value="ECO:0007669"/>
    <property type="project" value="InterPro"/>
</dbReference>
<sequence>MIKYTNYLNPSQVTDTRTNTACQTSVETQLGCNSGEDDEINSYGDKHYTTTTTPTTPTKPTKSPTKSISAKKKVKAQAAYTKSSGRVVYTGSRTLYTAGRPPWYDSQGQLKKPFVIGICGGSASGKTTASRKIIEALDVPWVSLLSMDSFYKVILEIDFLEQIIWKTVECFYKQF</sequence>
<dbReference type="PRINTS" id="PR00988">
    <property type="entry name" value="URIDINKINASE"/>
</dbReference>
<dbReference type="Proteomes" id="UP000030746">
    <property type="component" value="Unassembled WGS sequence"/>
</dbReference>
<evidence type="ECO:0000256" key="1">
    <source>
        <dbReference type="SAM" id="MobiDB-lite"/>
    </source>
</evidence>
<dbReference type="KEGG" id="lgi:LOTGIDRAFT_176341"/>
<dbReference type="PANTHER" id="PTHR10285">
    <property type="entry name" value="URIDINE KINASE"/>
    <property type="match status" value="1"/>
</dbReference>
<proteinExistence type="predicted"/>
<dbReference type="InterPro" id="IPR027417">
    <property type="entry name" value="P-loop_NTPase"/>
</dbReference>
<dbReference type="InterPro" id="IPR006083">
    <property type="entry name" value="PRK/URK"/>
</dbReference>
<organism evidence="3 4">
    <name type="scientific">Lottia gigantea</name>
    <name type="common">Giant owl limpet</name>
    <dbReference type="NCBI Taxonomy" id="225164"/>
    <lineage>
        <taxon>Eukaryota</taxon>
        <taxon>Metazoa</taxon>
        <taxon>Spiralia</taxon>
        <taxon>Lophotrochozoa</taxon>
        <taxon>Mollusca</taxon>
        <taxon>Gastropoda</taxon>
        <taxon>Patellogastropoda</taxon>
        <taxon>Lottioidea</taxon>
        <taxon>Lottiidae</taxon>
        <taxon>Lottia</taxon>
    </lineage>
</organism>
<dbReference type="RefSeq" id="XP_009044870.1">
    <property type="nucleotide sequence ID" value="XM_009046622.1"/>
</dbReference>
<dbReference type="GeneID" id="20243703"/>
<accession>V4B2W2</accession>
<evidence type="ECO:0000313" key="4">
    <source>
        <dbReference type="Proteomes" id="UP000030746"/>
    </source>
</evidence>
<feature type="compositionally biased region" description="Low complexity" evidence="1">
    <location>
        <begin position="49"/>
        <end position="68"/>
    </location>
</feature>
<dbReference type="SUPFAM" id="SSF52540">
    <property type="entry name" value="P-loop containing nucleoside triphosphate hydrolases"/>
    <property type="match status" value="1"/>
</dbReference>
<dbReference type="EMBL" id="KB199746">
    <property type="protein sequence ID" value="ESP04443.1"/>
    <property type="molecule type" value="Genomic_DNA"/>
</dbReference>
<evidence type="ECO:0000313" key="3">
    <source>
        <dbReference type="EMBL" id="ESP04443.1"/>
    </source>
</evidence>
<feature type="region of interest" description="Disordered" evidence="1">
    <location>
        <begin position="46"/>
        <end position="68"/>
    </location>
</feature>
<keyword evidence="4" id="KW-1185">Reference proteome</keyword>
<dbReference type="CTD" id="20243703"/>
<dbReference type="OrthoDB" id="10257085at2759"/>
<dbReference type="STRING" id="225164.V4B2W2"/>
<dbReference type="Pfam" id="PF00485">
    <property type="entry name" value="PRK"/>
    <property type="match status" value="1"/>
</dbReference>
<feature type="domain" description="Phosphoribulokinase/uridine kinase" evidence="2">
    <location>
        <begin position="115"/>
        <end position="153"/>
    </location>
</feature>
<reference evidence="3 4" key="1">
    <citation type="journal article" date="2013" name="Nature">
        <title>Insights into bilaterian evolution from three spiralian genomes.</title>
        <authorList>
            <person name="Simakov O."/>
            <person name="Marletaz F."/>
            <person name="Cho S.J."/>
            <person name="Edsinger-Gonzales E."/>
            <person name="Havlak P."/>
            <person name="Hellsten U."/>
            <person name="Kuo D.H."/>
            <person name="Larsson T."/>
            <person name="Lv J."/>
            <person name="Arendt D."/>
            <person name="Savage R."/>
            <person name="Osoegawa K."/>
            <person name="de Jong P."/>
            <person name="Grimwood J."/>
            <person name="Chapman J.A."/>
            <person name="Shapiro H."/>
            <person name="Aerts A."/>
            <person name="Otillar R.P."/>
            <person name="Terry A.Y."/>
            <person name="Boore J.L."/>
            <person name="Grigoriev I.V."/>
            <person name="Lindberg D.R."/>
            <person name="Seaver E.C."/>
            <person name="Weisblat D.A."/>
            <person name="Putnam N.H."/>
            <person name="Rokhsar D.S."/>
        </authorList>
    </citation>
    <scope>NUCLEOTIDE SEQUENCE [LARGE SCALE GENOMIC DNA]</scope>
</reference>
<dbReference type="GO" id="GO:0005524">
    <property type="term" value="F:ATP binding"/>
    <property type="evidence" value="ECO:0007669"/>
    <property type="project" value="InterPro"/>
</dbReference>
<evidence type="ECO:0000259" key="2">
    <source>
        <dbReference type="Pfam" id="PF00485"/>
    </source>
</evidence>
<dbReference type="AlphaFoldDB" id="V4B2W2"/>
<dbReference type="Gene3D" id="3.40.50.300">
    <property type="entry name" value="P-loop containing nucleotide triphosphate hydrolases"/>
    <property type="match status" value="1"/>
</dbReference>
<dbReference type="HOGENOM" id="CLU_1534273_0_0_1"/>